<dbReference type="PANTHER" id="PTHR46847">
    <property type="entry name" value="D-ALLOSE-BINDING PERIPLASMIC PROTEIN-RELATED"/>
    <property type="match status" value="1"/>
</dbReference>
<dbReference type="GO" id="GO:0030246">
    <property type="term" value="F:carbohydrate binding"/>
    <property type="evidence" value="ECO:0007669"/>
    <property type="project" value="UniProtKB-ARBA"/>
</dbReference>
<dbReference type="OrthoDB" id="6196975at2"/>
<dbReference type="CDD" id="cd01536">
    <property type="entry name" value="PBP1_ABC_sugar_binding-like"/>
    <property type="match status" value="1"/>
</dbReference>
<comment type="similarity">
    <text evidence="2">Belongs to the bacterial solute-binding protein 2 family.</text>
</comment>
<dbReference type="AlphaFoldDB" id="A0A366XRT7"/>
<organism evidence="5 6">
    <name type="scientific">Bacillus taeanensis</name>
    <dbReference type="NCBI Taxonomy" id="273032"/>
    <lineage>
        <taxon>Bacteria</taxon>
        <taxon>Bacillati</taxon>
        <taxon>Bacillota</taxon>
        <taxon>Bacilli</taxon>
        <taxon>Bacillales</taxon>
        <taxon>Bacillaceae</taxon>
        <taxon>Bacillus</taxon>
    </lineage>
</organism>
<gene>
    <name evidence="5" type="ORF">DS031_21995</name>
</gene>
<name>A0A366XRT7_9BACI</name>
<dbReference type="PANTHER" id="PTHR46847:SF1">
    <property type="entry name" value="D-ALLOSE-BINDING PERIPLASMIC PROTEIN-RELATED"/>
    <property type="match status" value="1"/>
</dbReference>
<dbReference type="Proteomes" id="UP000253314">
    <property type="component" value="Unassembled WGS sequence"/>
</dbReference>
<comment type="caution">
    <text evidence="5">The sequence shown here is derived from an EMBL/GenBank/DDBJ whole genome shotgun (WGS) entry which is preliminary data.</text>
</comment>
<keyword evidence="6" id="KW-1185">Reference proteome</keyword>
<dbReference type="Gene3D" id="3.40.50.2300">
    <property type="match status" value="2"/>
</dbReference>
<dbReference type="SUPFAM" id="SSF53822">
    <property type="entry name" value="Periplasmic binding protein-like I"/>
    <property type="match status" value="1"/>
</dbReference>
<evidence type="ECO:0000256" key="2">
    <source>
        <dbReference type="ARBA" id="ARBA00007639"/>
    </source>
</evidence>
<evidence type="ECO:0000256" key="3">
    <source>
        <dbReference type="ARBA" id="ARBA00022729"/>
    </source>
</evidence>
<proteinExistence type="inferred from homology"/>
<accession>A0A366XRT7</accession>
<evidence type="ECO:0000259" key="4">
    <source>
        <dbReference type="Pfam" id="PF13407"/>
    </source>
</evidence>
<evidence type="ECO:0000313" key="6">
    <source>
        <dbReference type="Proteomes" id="UP000253314"/>
    </source>
</evidence>
<feature type="domain" description="Periplasmic binding protein" evidence="4">
    <location>
        <begin position="34"/>
        <end position="287"/>
    </location>
</feature>
<dbReference type="Pfam" id="PF13407">
    <property type="entry name" value="Peripla_BP_4"/>
    <property type="match status" value="1"/>
</dbReference>
<sequence>MLKKRLLLLVMIFTFSAILIGFVLKVSGNEKPKVVVVLKDLDTQYWEIVKGGAEKGFRDFNIDGKIVAPSYQSEEETQEELLPKILKENPDLLIISPIGSTVIPMLKEFVKKDIPVLLLDTNDPWEGKTAYIGTDNLNLGRKAGALLASELQPGDEVAIIAGDISVSPIKERVAGAKASLEGAGIKIATEKLKLPNEPLPVKKEMREILQTNPNVKGVFATTDIMAVSALEAIKEQGYHMPVIGADGIIEMIELIKEGTLTGTVAQNPYDMGYIGVETALKVLNGKKVEKNIDSGVDIITEDNAAQKLEFLEKLLR</sequence>
<protein>
    <submittedName>
        <fullName evidence="5">Sugar ABC transporter substrate-binding protein</fullName>
    </submittedName>
</protein>
<dbReference type="GO" id="GO:0030313">
    <property type="term" value="C:cell envelope"/>
    <property type="evidence" value="ECO:0007669"/>
    <property type="project" value="UniProtKB-SubCell"/>
</dbReference>
<reference evidence="5 6" key="1">
    <citation type="submission" date="2018-07" db="EMBL/GenBank/DDBJ databases">
        <title>Lottiidibacillus patelloidae gen. nov., sp. nov., isolated from the intestinal tract of a marine limpet and the reclassification of B. taeanensis BH030017T, B. algicola KMM 3737T and B. hwajinpoensis SW-72T as genus Lottiidibacillus.</title>
        <authorList>
            <person name="Liu R."/>
            <person name="Huang Z."/>
        </authorList>
    </citation>
    <scope>NUCLEOTIDE SEQUENCE [LARGE SCALE GENOMIC DNA]</scope>
    <source>
        <strain evidence="5 6">BH030017</strain>
    </source>
</reference>
<dbReference type="EMBL" id="QOCW01000036">
    <property type="protein sequence ID" value="RBW67479.1"/>
    <property type="molecule type" value="Genomic_DNA"/>
</dbReference>
<evidence type="ECO:0000256" key="1">
    <source>
        <dbReference type="ARBA" id="ARBA00004196"/>
    </source>
</evidence>
<evidence type="ECO:0000313" key="5">
    <source>
        <dbReference type="EMBL" id="RBW67479.1"/>
    </source>
</evidence>
<dbReference type="InterPro" id="IPR028082">
    <property type="entry name" value="Peripla_BP_I"/>
</dbReference>
<comment type="subcellular location">
    <subcellularLocation>
        <location evidence="1">Cell envelope</location>
    </subcellularLocation>
</comment>
<keyword evidence="3" id="KW-0732">Signal</keyword>
<dbReference type="InterPro" id="IPR025997">
    <property type="entry name" value="SBP_2_dom"/>
</dbReference>